<dbReference type="Proteomes" id="UP000809587">
    <property type="component" value="Unassembled WGS sequence"/>
</dbReference>
<gene>
    <name evidence="2" type="ORF">JQN84_24635</name>
</gene>
<evidence type="ECO:0000313" key="2">
    <source>
        <dbReference type="EMBL" id="MBM7085715.1"/>
    </source>
</evidence>
<keyword evidence="1" id="KW-1133">Transmembrane helix</keyword>
<proteinExistence type="predicted"/>
<evidence type="ECO:0000256" key="1">
    <source>
        <dbReference type="SAM" id="Phobius"/>
    </source>
</evidence>
<feature type="transmembrane region" description="Helical" evidence="1">
    <location>
        <begin position="12"/>
        <end position="34"/>
    </location>
</feature>
<evidence type="ECO:0000313" key="3">
    <source>
        <dbReference type="Proteomes" id="UP000809587"/>
    </source>
</evidence>
<keyword evidence="3" id="KW-1185">Reference proteome</keyword>
<feature type="transmembrane region" description="Helical" evidence="1">
    <location>
        <begin position="114"/>
        <end position="131"/>
    </location>
</feature>
<comment type="caution">
    <text evidence="2">The sequence shown here is derived from an EMBL/GenBank/DDBJ whole genome shotgun (WGS) entry which is preliminary data.</text>
</comment>
<accession>A0ABS2JGS3</accession>
<feature type="transmembrane region" description="Helical" evidence="1">
    <location>
        <begin position="168"/>
        <end position="187"/>
    </location>
</feature>
<keyword evidence="1" id="KW-0812">Transmembrane</keyword>
<protein>
    <recommendedName>
        <fullName evidence="4">ABC-2 family transporter protein</fullName>
    </recommendedName>
</protein>
<organism evidence="2 3">
    <name type="scientific">Micromonospora humidisoli</name>
    <dbReference type="NCBI Taxonomy" id="2807622"/>
    <lineage>
        <taxon>Bacteria</taxon>
        <taxon>Bacillati</taxon>
        <taxon>Actinomycetota</taxon>
        <taxon>Actinomycetes</taxon>
        <taxon>Micromonosporales</taxon>
        <taxon>Micromonosporaceae</taxon>
        <taxon>Micromonospora</taxon>
    </lineage>
</organism>
<name>A0ABS2JGS3_9ACTN</name>
<reference evidence="2 3" key="1">
    <citation type="submission" date="2021-02" db="EMBL/GenBank/DDBJ databases">
        <authorList>
            <person name="Lee D.-H."/>
        </authorList>
    </citation>
    <scope>NUCLEOTIDE SEQUENCE [LARGE SCALE GENOMIC DNA]</scope>
    <source>
        <strain evidence="2 3">MMS20-R2-29</strain>
    </source>
</reference>
<feature type="transmembrane region" description="Helical" evidence="1">
    <location>
        <begin position="40"/>
        <end position="62"/>
    </location>
</feature>
<feature type="transmembrane region" description="Helical" evidence="1">
    <location>
        <begin position="83"/>
        <end position="102"/>
    </location>
</feature>
<evidence type="ECO:0008006" key="4">
    <source>
        <dbReference type="Google" id="ProtNLM"/>
    </source>
</evidence>
<keyword evidence="1" id="KW-0472">Membrane</keyword>
<sequence>MTGMLLYLRSRRVPLALAAAVGGAAVIWVLHLTFAEDRDATPLVVVLTVLLMVAALAPTLAGPDANLDRTASLRWPWRRGGHVLAGLVIVVAVLLATLHTAARFGPAALVARDAAGLLGLTALCTSVVGAARSWFLPVGWTTIAALYPQGGVWGAVATWQGQPADSRAATVTAVTFALAGLVAYAFGGPARTEPSE</sequence>
<feature type="transmembrane region" description="Helical" evidence="1">
    <location>
        <begin position="138"/>
        <end position="156"/>
    </location>
</feature>
<dbReference type="EMBL" id="JAFEUO010000007">
    <property type="protein sequence ID" value="MBM7085715.1"/>
    <property type="molecule type" value="Genomic_DNA"/>
</dbReference>